<dbReference type="AlphaFoldDB" id="A0A0D1YD66"/>
<dbReference type="Gene3D" id="2.130.10.10">
    <property type="entry name" value="YVTN repeat-like/Quinoprotein amine dehydrogenase"/>
    <property type="match status" value="2"/>
</dbReference>
<name>A0A0D1YD66_9PEZI</name>
<dbReference type="EMBL" id="KN847608">
    <property type="protein sequence ID" value="KIV98666.1"/>
    <property type="molecule type" value="Genomic_DNA"/>
</dbReference>
<dbReference type="GO" id="GO:0010992">
    <property type="term" value="P:ubiquitin recycling"/>
    <property type="evidence" value="ECO:0007669"/>
    <property type="project" value="TreeGrafter"/>
</dbReference>
<evidence type="ECO:0000313" key="7">
    <source>
        <dbReference type="Proteomes" id="UP000053259"/>
    </source>
</evidence>
<dbReference type="InterPro" id="IPR001680">
    <property type="entry name" value="WD40_rpt"/>
</dbReference>
<dbReference type="PANTHER" id="PTHR19849:SF0">
    <property type="entry name" value="PHOSPHOLIPASE A-2-ACTIVATING PROTEIN"/>
    <property type="match status" value="1"/>
</dbReference>
<feature type="compositionally biased region" description="Basic and acidic residues" evidence="5">
    <location>
        <begin position="349"/>
        <end position="367"/>
    </location>
</feature>
<dbReference type="PROSITE" id="PS50082">
    <property type="entry name" value="WD_REPEATS_2"/>
    <property type="match status" value="3"/>
</dbReference>
<proteinExistence type="predicted"/>
<keyword evidence="7" id="KW-1185">Reference proteome</keyword>
<dbReference type="PANTHER" id="PTHR19849">
    <property type="entry name" value="PHOSPHOLIPASE A-2-ACTIVATING PROTEIN"/>
    <property type="match status" value="1"/>
</dbReference>
<keyword evidence="2 4" id="KW-0853">WD repeat</keyword>
<dbReference type="GO" id="GO:0005634">
    <property type="term" value="C:nucleus"/>
    <property type="evidence" value="ECO:0007669"/>
    <property type="project" value="TreeGrafter"/>
</dbReference>
<dbReference type="VEuPathDB" id="FungiDB:PV09_09548"/>
<keyword evidence="1" id="KW-0963">Cytoplasm</keyword>
<keyword evidence="3" id="KW-0677">Repeat</keyword>
<dbReference type="Pfam" id="PF00400">
    <property type="entry name" value="WD40"/>
    <property type="match status" value="4"/>
</dbReference>
<feature type="repeat" description="WD" evidence="4">
    <location>
        <begin position="307"/>
        <end position="348"/>
    </location>
</feature>
<accession>A0A0D1YD66</accession>
<dbReference type="RefSeq" id="XP_016208536.1">
    <property type="nucleotide sequence ID" value="XM_016363623.1"/>
</dbReference>
<organism evidence="6 7">
    <name type="scientific">Verruconis gallopava</name>
    <dbReference type="NCBI Taxonomy" id="253628"/>
    <lineage>
        <taxon>Eukaryota</taxon>
        <taxon>Fungi</taxon>
        <taxon>Dikarya</taxon>
        <taxon>Ascomycota</taxon>
        <taxon>Pezizomycotina</taxon>
        <taxon>Dothideomycetes</taxon>
        <taxon>Pleosporomycetidae</taxon>
        <taxon>Venturiales</taxon>
        <taxon>Sympoventuriaceae</taxon>
        <taxon>Verruconis</taxon>
    </lineage>
</organism>
<protein>
    <submittedName>
        <fullName evidence="6">Uncharacterized protein</fullName>
    </submittedName>
</protein>
<evidence type="ECO:0000256" key="4">
    <source>
        <dbReference type="PROSITE-ProRule" id="PRU00221"/>
    </source>
</evidence>
<evidence type="ECO:0000256" key="1">
    <source>
        <dbReference type="ARBA" id="ARBA00022490"/>
    </source>
</evidence>
<reference evidence="6 7" key="1">
    <citation type="submission" date="2015-01" db="EMBL/GenBank/DDBJ databases">
        <title>The Genome Sequence of Ochroconis gallopava CBS43764.</title>
        <authorList>
            <consortium name="The Broad Institute Genomics Platform"/>
            <person name="Cuomo C."/>
            <person name="de Hoog S."/>
            <person name="Gorbushina A."/>
            <person name="Stielow B."/>
            <person name="Teixiera M."/>
            <person name="Abouelleil A."/>
            <person name="Chapman S.B."/>
            <person name="Priest M."/>
            <person name="Young S.K."/>
            <person name="Wortman J."/>
            <person name="Nusbaum C."/>
            <person name="Birren B."/>
        </authorList>
    </citation>
    <scope>NUCLEOTIDE SEQUENCE [LARGE SCALE GENOMIC DNA]</scope>
    <source>
        <strain evidence="6 7">CBS 43764</strain>
    </source>
</reference>
<feature type="region of interest" description="Disordered" evidence="5">
    <location>
        <begin position="349"/>
        <end position="370"/>
    </location>
</feature>
<dbReference type="InterPro" id="IPR015943">
    <property type="entry name" value="WD40/YVTN_repeat-like_dom_sf"/>
</dbReference>
<dbReference type="GO" id="GO:0043161">
    <property type="term" value="P:proteasome-mediated ubiquitin-dependent protein catabolic process"/>
    <property type="evidence" value="ECO:0007669"/>
    <property type="project" value="TreeGrafter"/>
</dbReference>
<dbReference type="SMART" id="SM00320">
    <property type="entry name" value="WD40"/>
    <property type="match status" value="6"/>
</dbReference>
<evidence type="ECO:0000256" key="3">
    <source>
        <dbReference type="ARBA" id="ARBA00022737"/>
    </source>
</evidence>
<dbReference type="OrthoDB" id="6262491at2759"/>
<dbReference type="PROSITE" id="PS50294">
    <property type="entry name" value="WD_REPEATS_REGION"/>
    <property type="match status" value="2"/>
</dbReference>
<dbReference type="GO" id="GO:0005737">
    <property type="term" value="C:cytoplasm"/>
    <property type="evidence" value="ECO:0007669"/>
    <property type="project" value="TreeGrafter"/>
</dbReference>
<sequence>MSTSGNAGYFFQTTASLEQAARKDAKKTNKRGNPISLPSKLLAVSVGPEDDGSVYVAEAAGKVKHVNVESGEVIKTYHVAFSPVTCLAISSTWMYAGAWDKNVYCHRRAPDSPNAVMSLSGHTDFVKTVLFVPMSKSPLVISGSADATIVVWDALSGRKLHTLKGHSRGVQALVLESQDGGAAIIFSGDSSREIRRWHISAEASYEISFSAPDSTAPSGPVDPLIAHETSIYDLKFDSDGDLWTASADKTAKCLSRSDGFKADTVLRHPDFVRAIAIYDAGGLVVTACRDENVRVWEKGSGRLLHVYEGHFEEVTGIVVDEERGRAVSVSIDGTVRTWGLKGEDIKKAKEEAEEKKANGTGDTKKESLLTAEEEAELAELMEGDD</sequence>
<evidence type="ECO:0000313" key="6">
    <source>
        <dbReference type="EMBL" id="KIV98666.1"/>
    </source>
</evidence>
<dbReference type="SUPFAM" id="SSF50978">
    <property type="entry name" value="WD40 repeat-like"/>
    <property type="match status" value="1"/>
</dbReference>
<dbReference type="FunFam" id="2.130.10.10:FF:001196">
    <property type="entry name" value="WD repeat protein (AFU_orthologue AFUA_1G12380)"/>
    <property type="match status" value="1"/>
</dbReference>
<feature type="repeat" description="WD" evidence="4">
    <location>
        <begin position="265"/>
        <end position="306"/>
    </location>
</feature>
<dbReference type="STRING" id="253628.A0A0D1YD66"/>
<dbReference type="GeneID" id="27317521"/>
<gene>
    <name evidence="6" type="ORF">PV09_09548</name>
</gene>
<evidence type="ECO:0000256" key="5">
    <source>
        <dbReference type="SAM" id="MobiDB-lite"/>
    </source>
</evidence>
<dbReference type="GO" id="GO:0043130">
    <property type="term" value="F:ubiquitin binding"/>
    <property type="evidence" value="ECO:0007669"/>
    <property type="project" value="TreeGrafter"/>
</dbReference>
<evidence type="ECO:0000256" key="2">
    <source>
        <dbReference type="ARBA" id="ARBA00022574"/>
    </source>
</evidence>
<feature type="repeat" description="WD" evidence="4">
    <location>
        <begin position="119"/>
        <end position="162"/>
    </location>
</feature>
<dbReference type="InParanoid" id="A0A0D1YD66"/>
<dbReference type="InterPro" id="IPR036322">
    <property type="entry name" value="WD40_repeat_dom_sf"/>
</dbReference>
<dbReference type="Proteomes" id="UP000053259">
    <property type="component" value="Unassembled WGS sequence"/>
</dbReference>